<dbReference type="PANTHER" id="PTHR33570:SF10">
    <property type="entry name" value="GAMMA-CARBOXYMUCONOLACTONE DECARBOXYLASE"/>
    <property type="match status" value="1"/>
</dbReference>
<proteinExistence type="predicted"/>
<dbReference type="Proteomes" id="UP000007882">
    <property type="component" value="Chromosome"/>
</dbReference>
<feature type="compositionally biased region" description="Polar residues" evidence="1">
    <location>
        <begin position="30"/>
        <end position="45"/>
    </location>
</feature>
<organism evidence="3 4">
    <name type="scientific">Actinoplanes missouriensis (strain ATCC 14538 / DSM 43046 / CBS 188.64 / JCM 3121 / NBRC 102363 / NCIMB 12654 / NRRL B-3342 / UNCC 431)</name>
    <dbReference type="NCBI Taxonomy" id="512565"/>
    <lineage>
        <taxon>Bacteria</taxon>
        <taxon>Bacillati</taxon>
        <taxon>Actinomycetota</taxon>
        <taxon>Actinomycetes</taxon>
        <taxon>Micromonosporales</taxon>
        <taxon>Micromonosporaceae</taxon>
        <taxon>Actinoplanes</taxon>
    </lineage>
</organism>
<name>I0H9W0_ACTM4</name>
<dbReference type="EMBL" id="AP012319">
    <property type="protein sequence ID" value="BAL89797.1"/>
    <property type="molecule type" value="Genomic_DNA"/>
</dbReference>
<feature type="domain" description="Carboxymuconolactone decarboxylase-like" evidence="2">
    <location>
        <begin position="77"/>
        <end position="162"/>
    </location>
</feature>
<dbReference type="SUPFAM" id="SSF69118">
    <property type="entry name" value="AhpD-like"/>
    <property type="match status" value="1"/>
</dbReference>
<evidence type="ECO:0000259" key="2">
    <source>
        <dbReference type="Pfam" id="PF02627"/>
    </source>
</evidence>
<gene>
    <name evidence="3" type="ordered locus">AMIS_45770</name>
</gene>
<dbReference type="HOGENOM" id="CLU_070025_2_0_11"/>
<evidence type="ECO:0000313" key="4">
    <source>
        <dbReference type="Proteomes" id="UP000007882"/>
    </source>
</evidence>
<dbReference type="InterPro" id="IPR052512">
    <property type="entry name" value="4CMD/NDH-1_regulator"/>
</dbReference>
<dbReference type="OrthoDB" id="9802489at2"/>
<dbReference type="Gene3D" id="1.20.1290.10">
    <property type="entry name" value="AhpD-like"/>
    <property type="match status" value="1"/>
</dbReference>
<dbReference type="GO" id="GO:0051920">
    <property type="term" value="F:peroxiredoxin activity"/>
    <property type="evidence" value="ECO:0007669"/>
    <property type="project" value="InterPro"/>
</dbReference>
<dbReference type="AlphaFoldDB" id="I0H9W0"/>
<dbReference type="RefSeq" id="WP_014444687.1">
    <property type="nucleotide sequence ID" value="NC_017093.1"/>
</dbReference>
<reference evidence="3 4" key="1">
    <citation type="submission" date="2012-02" db="EMBL/GenBank/DDBJ databases">
        <title>Complete genome sequence of Actinoplanes missouriensis 431 (= NBRC 102363).</title>
        <authorList>
            <person name="Ohnishi Y."/>
            <person name="Ishikawa J."/>
            <person name="Sekine M."/>
            <person name="Hosoyama A."/>
            <person name="Harada T."/>
            <person name="Narita H."/>
            <person name="Hata T."/>
            <person name="Konno Y."/>
            <person name="Tutikane K."/>
            <person name="Fujita N."/>
            <person name="Horinouchi S."/>
            <person name="Hayakawa M."/>
        </authorList>
    </citation>
    <scope>NUCLEOTIDE SEQUENCE [LARGE SCALE GENOMIC DNA]</scope>
    <source>
        <strain evidence="4">ATCC 14538 / DSM 43046 / CBS 188.64 / JCM 3121 / NBRC 102363 / NCIMB 12654 / NRRL B-3342 / UNCC 431</strain>
    </source>
</reference>
<dbReference type="InterPro" id="IPR003779">
    <property type="entry name" value="CMD-like"/>
</dbReference>
<accession>I0H9W0</accession>
<dbReference type="InterPro" id="IPR029032">
    <property type="entry name" value="AhpD-like"/>
</dbReference>
<dbReference type="KEGG" id="ams:AMIS_45770"/>
<evidence type="ECO:0000256" key="1">
    <source>
        <dbReference type="SAM" id="MobiDB-lite"/>
    </source>
</evidence>
<dbReference type="Pfam" id="PF02627">
    <property type="entry name" value="CMD"/>
    <property type="match status" value="1"/>
</dbReference>
<evidence type="ECO:0000313" key="3">
    <source>
        <dbReference type="EMBL" id="BAL89797.1"/>
    </source>
</evidence>
<protein>
    <submittedName>
        <fullName evidence="3">Putative carboxymuconolactone decarboxylase</fullName>
    </submittedName>
</protein>
<dbReference type="PATRIC" id="fig|512565.3.peg.4562"/>
<dbReference type="eggNOG" id="COG0599">
    <property type="taxonomic scope" value="Bacteria"/>
</dbReference>
<sequence>MSTTQHDVPVTARPDGTATAQHDGAATAQPEVTSAAAQHDVTSVASRDRRRHGLDVLSRIDGDAGTSVIDALAGISPALGHHVAAFAFGDIYDRPGLDPRSRQLVTIGVLTALGGCEPQLKVHVGAALNVGLSPDEIVEAMLHATVYAGFPRALNATFAAKEVFEARGIPMPPTGDHA</sequence>
<feature type="region of interest" description="Disordered" evidence="1">
    <location>
        <begin position="1"/>
        <end position="48"/>
    </location>
</feature>
<keyword evidence="4" id="KW-1185">Reference proteome</keyword>
<dbReference type="STRING" id="512565.AMIS_45770"/>
<dbReference type="PANTHER" id="PTHR33570">
    <property type="entry name" value="4-CARBOXYMUCONOLACTONE DECARBOXYLASE FAMILY PROTEIN"/>
    <property type="match status" value="1"/>
</dbReference>